<evidence type="ECO:0000256" key="1">
    <source>
        <dbReference type="SAM" id="SignalP"/>
    </source>
</evidence>
<name>A0A3Q8I2P6_9BACT</name>
<dbReference type="AlphaFoldDB" id="A0A3Q8I2P6"/>
<evidence type="ECO:0000313" key="2">
    <source>
        <dbReference type="EMBL" id="AYM53162.1"/>
    </source>
</evidence>
<feature type="signal peptide" evidence="1">
    <location>
        <begin position="1"/>
        <end position="36"/>
    </location>
</feature>
<proteinExistence type="predicted"/>
<protein>
    <submittedName>
        <fullName evidence="2">Uncharacterized protein</fullName>
    </submittedName>
</protein>
<feature type="chain" id="PRO_5018591831" evidence="1">
    <location>
        <begin position="37"/>
        <end position="176"/>
    </location>
</feature>
<reference evidence="2" key="1">
    <citation type="journal article" date="2018" name="J. Ind. Microbiol. Biotechnol.">
        <title>Genome mining reveals uncommon alkylpyrones as type III PKS products from myxobacteria.</title>
        <authorList>
            <person name="Hug J.J."/>
            <person name="Panter F."/>
            <person name="Krug D."/>
            <person name="Muller R."/>
        </authorList>
    </citation>
    <scope>NUCLEOTIDE SEQUENCE</scope>
    <source>
        <strain evidence="2">MNa10638</strain>
    </source>
</reference>
<dbReference type="EMBL" id="MH908895">
    <property type="protein sequence ID" value="AYM53162.1"/>
    <property type="molecule type" value="Genomic_DNA"/>
</dbReference>
<organism evidence="2">
    <name type="scientific">Pseudenhygromyxa salsuginis</name>
    <dbReference type="NCBI Taxonomy" id="442868"/>
    <lineage>
        <taxon>Bacteria</taxon>
        <taxon>Pseudomonadati</taxon>
        <taxon>Myxococcota</taxon>
        <taxon>Polyangia</taxon>
        <taxon>Nannocystales</taxon>
        <taxon>Nannocystaceae</taxon>
        <taxon>Pseudenhygromyxa</taxon>
    </lineage>
</organism>
<sequence length="176" mass="18694">MTPRSTVSSVFRTPLALVFAAVAGLAAFAGSSQSSASQGAKTIPVYERTGDVTVCDAQTLKVRIVDGEVFLDFGNQRWHVVDGYVILGHHATSDTVLAFDVEGDGIYVSIDGIEQPSLAAVGGLTSYLVHDNTGILEFEVDDSGNFGNETRVPTVPDVVFEPTRDCPPSTDVFPEL</sequence>
<keyword evidence="1" id="KW-0732">Signal</keyword>
<accession>A0A3Q8I2P6</accession>